<dbReference type="Gene3D" id="3.40.50.300">
    <property type="entry name" value="P-loop containing nucleotide triphosphate hydrolases"/>
    <property type="match status" value="1"/>
</dbReference>
<evidence type="ECO:0000256" key="2">
    <source>
        <dbReference type="ARBA" id="ARBA00022741"/>
    </source>
</evidence>
<keyword evidence="2" id="KW-0547">Nucleotide-binding</keyword>
<comment type="caution">
    <text evidence="6">The sequence shown here is derived from an EMBL/GenBank/DDBJ whole genome shotgun (WGS) entry which is preliminary data.</text>
</comment>
<dbReference type="PANTHER" id="PTHR42794:SF1">
    <property type="entry name" value="HEMIN IMPORT ATP-BINDING PROTEIN HMUV"/>
    <property type="match status" value="1"/>
</dbReference>
<keyword evidence="3 6" id="KW-0067">ATP-binding</keyword>
<evidence type="ECO:0000256" key="4">
    <source>
        <dbReference type="ARBA" id="ARBA00022967"/>
    </source>
</evidence>
<dbReference type="EMBL" id="SJZF01000008">
    <property type="protein sequence ID" value="TFU26564.1"/>
    <property type="molecule type" value="Genomic_DNA"/>
</dbReference>
<dbReference type="AlphaFoldDB" id="A0A4Y9FBI6"/>
<name>A0A4Y9FBI6_9DEIN</name>
<dbReference type="GO" id="GO:0016887">
    <property type="term" value="F:ATP hydrolysis activity"/>
    <property type="evidence" value="ECO:0007669"/>
    <property type="project" value="InterPro"/>
</dbReference>
<proteinExistence type="predicted"/>
<reference evidence="6 7" key="1">
    <citation type="submission" date="2019-03" db="EMBL/GenBank/DDBJ databases">
        <title>Thermus tengchongensis species for the arsenic transformation mechanism.</title>
        <authorList>
            <person name="Yuan G.C."/>
        </authorList>
    </citation>
    <scope>NUCLEOTIDE SEQUENCE [LARGE SCALE GENOMIC DNA]</scope>
    <source>
        <strain evidence="6 7">15W</strain>
    </source>
</reference>
<keyword evidence="1" id="KW-0813">Transport</keyword>
<dbReference type="InterPro" id="IPR003593">
    <property type="entry name" value="AAA+_ATPase"/>
</dbReference>
<dbReference type="RefSeq" id="WP_135260125.1">
    <property type="nucleotide sequence ID" value="NZ_SJZF01000008.1"/>
</dbReference>
<dbReference type="Proteomes" id="UP000297668">
    <property type="component" value="Unassembled WGS sequence"/>
</dbReference>
<evidence type="ECO:0000256" key="1">
    <source>
        <dbReference type="ARBA" id="ARBA00022448"/>
    </source>
</evidence>
<evidence type="ECO:0000313" key="7">
    <source>
        <dbReference type="Proteomes" id="UP000297668"/>
    </source>
</evidence>
<dbReference type="PANTHER" id="PTHR42794">
    <property type="entry name" value="HEMIN IMPORT ATP-BINDING PROTEIN HMUV"/>
    <property type="match status" value="1"/>
</dbReference>
<evidence type="ECO:0000259" key="5">
    <source>
        <dbReference type="PROSITE" id="PS50893"/>
    </source>
</evidence>
<evidence type="ECO:0000256" key="3">
    <source>
        <dbReference type="ARBA" id="ARBA00022840"/>
    </source>
</evidence>
<dbReference type="SUPFAM" id="SSF52540">
    <property type="entry name" value="P-loop containing nucleoside triphosphate hydrolases"/>
    <property type="match status" value="1"/>
</dbReference>
<gene>
    <name evidence="6" type="ORF">E0687_06045</name>
</gene>
<dbReference type="GO" id="GO:0005524">
    <property type="term" value="F:ATP binding"/>
    <property type="evidence" value="ECO:0007669"/>
    <property type="project" value="UniProtKB-KW"/>
</dbReference>
<dbReference type="InterPro" id="IPR027417">
    <property type="entry name" value="P-loop_NTPase"/>
</dbReference>
<dbReference type="CDD" id="cd03214">
    <property type="entry name" value="ABC_Iron-Siderophores_B12_Hemin"/>
    <property type="match status" value="1"/>
</dbReference>
<dbReference type="SMART" id="SM00382">
    <property type="entry name" value="AAA"/>
    <property type="match status" value="1"/>
</dbReference>
<keyword evidence="4" id="KW-1278">Translocase</keyword>
<organism evidence="6 7">
    <name type="scientific">Thermus tengchongensis</name>
    <dbReference type="NCBI Taxonomy" id="1214928"/>
    <lineage>
        <taxon>Bacteria</taxon>
        <taxon>Thermotogati</taxon>
        <taxon>Deinococcota</taxon>
        <taxon>Deinococci</taxon>
        <taxon>Thermales</taxon>
        <taxon>Thermaceae</taxon>
        <taxon>Thermus</taxon>
    </lineage>
</organism>
<accession>A0A4Y9FBI6</accession>
<feature type="domain" description="ABC transporter" evidence="5">
    <location>
        <begin position="2"/>
        <end position="236"/>
    </location>
</feature>
<evidence type="ECO:0000313" key="6">
    <source>
        <dbReference type="EMBL" id="TFU26564.1"/>
    </source>
</evidence>
<dbReference type="InterPro" id="IPR003439">
    <property type="entry name" value="ABC_transporter-like_ATP-bd"/>
</dbReference>
<protein>
    <submittedName>
        <fullName evidence="6">ABC transporter ATP-binding protein</fullName>
    </submittedName>
</protein>
<dbReference type="PROSITE" id="PS50893">
    <property type="entry name" value="ABC_TRANSPORTER_2"/>
    <property type="match status" value="1"/>
</dbReference>
<dbReference type="Pfam" id="PF00005">
    <property type="entry name" value="ABC_tran"/>
    <property type="match status" value="1"/>
</dbReference>
<sequence>MLEARGLGYRAGGRWLLRGVDLRVAPGEFWAVLGPNGSGKTTLLRLLAGELRPAEGEVFLQGRPLAAHPPEEQALRRAVLSQSREMTFPFTAYEVVFLGRLPHLRGRREGPEDHQRTQEALGRAQALPLAERLFLTLSGGEAMRVEAARLLAQEPLFFLLDEPTNHLDPRYALELLGLFRALASEGRGVLAVLHDLNLAALFADRLLLLKEGRPLAQGSPQEVLRPELLEEAYGVPFRAVGGGEGPPLLVPVPRQPVPR</sequence>